<evidence type="ECO:0000256" key="1">
    <source>
        <dbReference type="ARBA" id="ARBA00007151"/>
    </source>
</evidence>
<dbReference type="InterPro" id="IPR036823">
    <property type="entry name" value="Ribosomal_uS7_dom_sf"/>
</dbReference>
<dbReference type="GO" id="GO:0015935">
    <property type="term" value="C:small ribosomal subunit"/>
    <property type="evidence" value="ECO:0007669"/>
    <property type="project" value="InterPro"/>
</dbReference>
<comment type="caution">
    <text evidence="9">The sequence shown here is derived from an EMBL/GenBank/DDBJ whole genome shotgun (WGS) entry which is preliminary data.</text>
</comment>
<dbReference type="InterPro" id="IPR023798">
    <property type="entry name" value="Ribosomal_uS7_dom"/>
</dbReference>
<evidence type="ECO:0000256" key="4">
    <source>
        <dbReference type="ARBA" id="ARBA00022980"/>
    </source>
</evidence>
<keyword evidence="6" id="KW-0820">tRNA-binding</keyword>
<evidence type="ECO:0000256" key="2">
    <source>
        <dbReference type="ARBA" id="ARBA00022730"/>
    </source>
</evidence>
<dbReference type="GO" id="GO:0006412">
    <property type="term" value="P:translation"/>
    <property type="evidence" value="ECO:0007669"/>
    <property type="project" value="UniProtKB-UniRule"/>
</dbReference>
<keyword evidence="4 6" id="KW-0689">Ribosomal protein</keyword>
<dbReference type="Proteomes" id="UP000177575">
    <property type="component" value="Unassembled WGS sequence"/>
</dbReference>
<evidence type="ECO:0000256" key="6">
    <source>
        <dbReference type="HAMAP-Rule" id="MF_00480"/>
    </source>
</evidence>
<reference evidence="9 10" key="1">
    <citation type="journal article" date="2016" name="Nat. Commun.">
        <title>Thousands of microbial genomes shed light on interconnected biogeochemical processes in an aquifer system.</title>
        <authorList>
            <person name="Anantharaman K."/>
            <person name="Brown C.T."/>
            <person name="Hug L.A."/>
            <person name="Sharon I."/>
            <person name="Castelle C.J."/>
            <person name="Probst A.J."/>
            <person name="Thomas B.C."/>
            <person name="Singh A."/>
            <person name="Wilkins M.J."/>
            <person name="Karaoz U."/>
            <person name="Brodie E.L."/>
            <person name="Williams K.H."/>
            <person name="Hubbard S.S."/>
            <person name="Banfield J.F."/>
        </authorList>
    </citation>
    <scope>NUCLEOTIDE SEQUENCE [LARGE SCALE GENOMIC DNA]</scope>
</reference>
<proteinExistence type="inferred from homology"/>
<protein>
    <recommendedName>
        <fullName evidence="6">Small ribosomal subunit protein uS7</fullName>
    </recommendedName>
</protein>
<keyword evidence="5 6" id="KW-0687">Ribonucleoprotein</keyword>
<dbReference type="PROSITE" id="PS00052">
    <property type="entry name" value="RIBOSOMAL_S7"/>
    <property type="match status" value="1"/>
</dbReference>
<dbReference type="CDD" id="cd14869">
    <property type="entry name" value="uS7_Bacteria"/>
    <property type="match status" value="1"/>
</dbReference>
<dbReference type="PANTHER" id="PTHR11205">
    <property type="entry name" value="RIBOSOMAL PROTEIN S7"/>
    <property type="match status" value="1"/>
</dbReference>
<evidence type="ECO:0000256" key="5">
    <source>
        <dbReference type="ARBA" id="ARBA00023274"/>
    </source>
</evidence>
<comment type="similarity">
    <text evidence="1 6 7">Belongs to the universal ribosomal protein uS7 family.</text>
</comment>
<organism evidence="9 10">
    <name type="scientific">Candidatus Veblenbacteria bacterium RIFOXYB1_FULL_43_13</name>
    <dbReference type="NCBI Taxonomy" id="1802426"/>
    <lineage>
        <taxon>Bacteria</taxon>
        <taxon>Candidatus Vebleniibacteriota</taxon>
    </lineage>
</organism>
<evidence type="ECO:0000256" key="7">
    <source>
        <dbReference type="RuleBase" id="RU003619"/>
    </source>
</evidence>
<dbReference type="PIRSF" id="PIRSF002122">
    <property type="entry name" value="RPS7p_RPS7a_RPS5e_RPS7o"/>
    <property type="match status" value="1"/>
</dbReference>
<keyword evidence="3 6" id="KW-0694">RNA-binding</keyword>
<name>A0A1G2Q2W9_9BACT</name>
<dbReference type="InterPro" id="IPR020606">
    <property type="entry name" value="Ribosomal_uS7_CS"/>
</dbReference>
<evidence type="ECO:0000256" key="3">
    <source>
        <dbReference type="ARBA" id="ARBA00022884"/>
    </source>
</evidence>
<dbReference type="Gene3D" id="1.10.455.10">
    <property type="entry name" value="Ribosomal protein S7 domain"/>
    <property type="match status" value="1"/>
</dbReference>
<dbReference type="GO" id="GO:0000049">
    <property type="term" value="F:tRNA binding"/>
    <property type="evidence" value="ECO:0007669"/>
    <property type="project" value="UniProtKB-UniRule"/>
</dbReference>
<accession>A0A1G2Q2W9</accession>
<dbReference type="FunFam" id="1.10.455.10:FF:000001">
    <property type="entry name" value="30S ribosomal protein S7"/>
    <property type="match status" value="1"/>
</dbReference>
<dbReference type="Pfam" id="PF00177">
    <property type="entry name" value="Ribosomal_S7"/>
    <property type="match status" value="1"/>
</dbReference>
<comment type="function">
    <text evidence="6">One of the primary rRNA binding proteins, it binds directly to 16S rRNA where it nucleates assembly of the head domain of the 30S subunit. Is located at the subunit interface close to the decoding center, probably blocks exit of the E-site tRNA.</text>
</comment>
<dbReference type="GO" id="GO:0003735">
    <property type="term" value="F:structural constituent of ribosome"/>
    <property type="evidence" value="ECO:0007669"/>
    <property type="project" value="InterPro"/>
</dbReference>
<feature type="domain" description="Small ribosomal subunit protein uS7" evidence="8">
    <location>
        <begin position="4"/>
        <end position="149"/>
    </location>
</feature>
<gene>
    <name evidence="6" type="primary">rpsG</name>
    <name evidence="9" type="ORF">A2388_00580</name>
</gene>
<evidence type="ECO:0000313" key="10">
    <source>
        <dbReference type="Proteomes" id="UP000177575"/>
    </source>
</evidence>
<keyword evidence="2 6" id="KW-0699">rRNA-binding</keyword>
<dbReference type="AlphaFoldDB" id="A0A1G2Q2W9"/>
<dbReference type="NCBIfam" id="TIGR01029">
    <property type="entry name" value="rpsG_bact"/>
    <property type="match status" value="1"/>
</dbReference>
<sequence length="155" mass="17461">MRGKKQAPKRVIAPDSKYQSVLVAKFINKVMERGKKTVACSILYKAFDIVQAKTKEDPQDVFETALKNVAPQVEVKSRRVGGSNFQVPVEVRGDRKQALAIRWLIEAAKSKKGRPMHQKLAEEFMLAAKNEGDAIKKKQDVHRMAEANRAFAHFA</sequence>
<dbReference type="EMBL" id="MHTC01000034">
    <property type="protein sequence ID" value="OHA54907.1"/>
    <property type="molecule type" value="Genomic_DNA"/>
</dbReference>
<dbReference type="HAMAP" id="MF_00480_B">
    <property type="entry name" value="Ribosomal_uS7_B"/>
    <property type="match status" value="1"/>
</dbReference>
<dbReference type="InterPro" id="IPR005717">
    <property type="entry name" value="Ribosomal_uS7_bac/org-type"/>
</dbReference>
<evidence type="ECO:0000313" key="9">
    <source>
        <dbReference type="EMBL" id="OHA54907.1"/>
    </source>
</evidence>
<evidence type="ECO:0000259" key="8">
    <source>
        <dbReference type="Pfam" id="PF00177"/>
    </source>
</evidence>
<dbReference type="SUPFAM" id="SSF47973">
    <property type="entry name" value="Ribosomal protein S7"/>
    <property type="match status" value="1"/>
</dbReference>
<comment type="subunit">
    <text evidence="6">Part of the 30S ribosomal subunit. Contacts proteins S9 and S11.</text>
</comment>
<dbReference type="GO" id="GO:0019843">
    <property type="term" value="F:rRNA binding"/>
    <property type="evidence" value="ECO:0007669"/>
    <property type="project" value="UniProtKB-UniRule"/>
</dbReference>
<dbReference type="InterPro" id="IPR000235">
    <property type="entry name" value="Ribosomal_uS7"/>
</dbReference>